<evidence type="ECO:0000256" key="2">
    <source>
        <dbReference type="SAM" id="MobiDB-lite"/>
    </source>
</evidence>
<evidence type="ECO:0000313" key="3">
    <source>
        <dbReference type="EMBL" id="KAJ3433345.1"/>
    </source>
</evidence>
<dbReference type="EMBL" id="JANTQA010000047">
    <property type="protein sequence ID" value="KAJ3433345.1"/>
    <property type="molecule type" value="Genomic_DNA"/>
</dbReference>
<evidence type="ECO:0000313" key="4">
    <source>
        <dbReference type="Proteomes" id="UP001146793"/>
    </source>
</evidence>
<sequence length="358" mass="42619">MEQTKTNTVLPGTLSNINQKAINFLLNNKQVTVLKLKEHLEEKFNEETITILKKHYPNMILFLSRDPFVIQNSQEGLDSIITYKQCSCQSEKKKNENNEEDEDNKIITQKEKNMKNSLISFFEENSDWKKQNNLISLIELYLFKNNSLSIVKIEDFLKKEKEMKKETEKENEKEKEKEKENEKEKEKEKQKETEKEKEKEKESYLSNILKEWGSFVDYLFVIGKNSFVFDQENIYLAKMRKEEIKKQETFKSEHQDLLNDIKNERENEKLTIKKQFAEIQKQQQSIETTLLKAYTTIEGQANTIKQLEFILAKLEKKENISNQNLSTQFTEFEKQELEKNIEELKQGMKLLNIVPKKN</sequence>
<protein>
    <submittedName>
        <fullName evidence="3">Uncharacterized protein</fullName>
    </submittedName>
</protein>
<proteinExistence type="predicted"/>
<feature type="region of interest" description="Disordered" evidence="2">
    <location>
        <begin position="163"/>
        <end position="200"/>
    </location>
</feature>
<reference evidence="3" key="1">
    <citation type="submission" date="2022-08" db="EMBL/GenBank/DDBJ databases">
        <title>Novel sulphate-reducing endosymbionts in the free-living metamonad Anaeramoeba.</title>
        <authorList>
            <person name="Jerlstrom-Hultqvist J."/>
            <person name="Cepicka I."/>
            <person name="Gallot-Lavallee L."/>
            <person name="Salas-Leiva D."/>
            <person name="Curtis B.A."/>
            <person name="Zahonova K."/>
            <person name="Pipaliya S."/>
            <person name="Dacks J."/>
            <person name="Roger A.J."/>
        </authorList>
    </citation>
    <scope>NUCLEOTIDE SEQUENCE</scope>
    <source>
        <strain evidence="3">Busselton2</strain>
    </source>
</reference>
<gene>
    <name evidence="3" type="ORF">M0812_22301</name>
</gene>
<dbReference type="Proteomes" id="UP001146793">
    <property type="component" value="Unassembled WGS sequence"/>
</dbReference>
<evidence type="ECO:0000256" key="1">
    <source>
        <dbReference type="SAM" id="Coils"/>
    </source>
</evidence>
<dbReference type="AlphaFoldDB" id="A0AAV7YZP7"/>
<keyword evidence="1" id="KW-0175">Coiled coil</keyword>
<accession>A0AAV7YZP7</accession>
<organism evidence="3 4">
    <name type="scientific">Anaeramoeba flamelloides</name>
    <dbReference type="NCBI Taxonomy" id="1746091"/>
    <lineage>
        <taxon>Eukaryota</taxon>
        <taxon>Metamonada</taxon>
        <taxon>Anaeramoebidae</taxon>
        <taxon>Anaeramoeba</taxon>
    </lineage>
</organism>
<name>A0AAV7YZP7_9EUKA</name>
<comment type="caution">
    <text evidence="3">The sequence shown here is derived from an EMBL/GenBank/DDBJ whole genome shotgun (WGS) entry which is preliminary data.</text>
</comment>
<feature type="coiled-coil region" evidence="1">
    <location>
        <begin position="247"/>
        <end position="354"/>
    </location>
</feature>